<dbReference type="AlphaFoldDB" id="A0AAD5YLH3"/>
<name>A0AAD5YLH3_9APHY</name>
<feature type="transmembrane region" description="Helical" evidence="7">
    <location>
        <begin position="151"/>
        <end position="175"/>
    </location>
</feature>
<evidence type="ECO:0000256" key="6">
    <source>
        <dbReference type="SAM" id="MobiDB-lite"/>
    </source>
</evidence>
<dbReference type="GO" id="GO:0016020">
    <property type="term" value="C:membrane"/>
    <property type="evidence" value="ECO:0007669"/>
    <property type="project" value="UniProtKB-SubCell"/>
</dbReference>
<evidence type="ECO:0000313" key="9">
    <source>
        <dbReference type="EMBL" id="KAJ3491064.1"/>
    </source>
</evidence>
<dbReference type="EMBL" id="JANAWD010000018">
    <property type="protein sequence ID" value="KAJ3491064.1"/>
    <property type="molecule type" value="Genomic_DNA"/>
</dbReference>
<evidence type="ECO:0000313" key="10">
    <source>
        <dbReference type="Proteomes" id="UP001212997"/>
    </source>
</evidence>
<sequence>MHGFIKDYAGLLGLRFLLGLAEAGLYPGVVFYMSCWYKRTELGTRVAVFFSSATIAGAFSGLLAAAISNMDGIGGKPGWAWIFILEGLLTVCCAVASFWILQDFPETARFLTETERVWVVRRLQEDMKFSAAGETFKMKYVWQSLSDWKTWIAMGIYMGFDGPLFAFSLFTPTIINELGYKATAANLLSVPVYAWACLVTVMIGFLGDRLGQRGYINLALFGTGLVGYVILIASSNPSLSYFAVYLAASAIYPTIPNSVAWVSSNVEGSYKRSATLGMAIGWGNLNGAVTSNVYRARDKPWYKLGHGIVLAYISIGWLTSLLYLIILKHENALRDAGKRDEVIRASGDGAEIDIENDEEMKKGNERNGVFESVEEARREKGDEWSGFRYTL</sequence>
<dbReference type="Gene3D" id="1.20.1250.20">
    <property type="entry name" value="MFS general substrate transporter like domains"/>
    <property type="match status" value="2"/>
</dbReference>
<keyword evidence="5 7" id="KW-0472">Membrane</keyword>
<feature type="compositionally biased region" description="Basic and acidic residues" evidence="6">
    <location>
        <begin position="374"/>
        <end position="385"/>
    </location>
</feature>
<dbReference type="PANTHER" id="PTHR43791:SF19">
    <property type="entry name" value="TRANSPORTER, PUTATIVE (AFU_ORTHOLOGUE AFUA_1G01812)-RELATED"/>
    <property type="match status" value="1"/>
</dbReference>
<reference evidence="9" key="1">
    <citation type="submission" date="2022-07" db="EMBL/GenBank/DDBJ databases">
        <title>Genome Sequence of Physisporinus lineatus.</title>
        <authorList>
            <person name="Buettner E."/>
        </authorList>
    </citation>
    <scope>NUCLEOTIDE SEQUENCE</scope>
    <source>
        <strain evidence="9">VT162</strain>
    </source>
</reference>
<proteinExistence type="predicted"/>
<comment type="subcellular location">
    <subcellularLocation>
        <location evidence="1">Membrane</location>
        <topology evidence="1">Multi-pass membrane protein</topology>
    </subcellularLocation>
</comment>
<keyword evidence="2" id="KW-0813">Transport</keyword>
<dbReference type="InterPro" id="IPR036259">
    <property type="entry name" value="MFS_trans_sf"/>
</dbReference>
<organism evidence="9 10">
    <name type="scientific">Meripilus lineatus</name>
    <dbReference type="NCBI Taxonomy" id="2056292"/>
    <lineage>
        <taxon>Eukaryota</taxon>
        <taxon>Fungi</taxon>
        <taxon>Dikarya</taxon>
        <taxon>Basidiomycota</taxon>
        <taxon>Agaricomycotina</taxon>
        <taxon>Agaricomycetes</taxon>
        <taxon>Polyporales</taxon>
        <taxon>Meripilaceae</taxon>
        <taxon>Meripilus</taxon>
    </lineage>
</organism>
<dbReference type="GO" id="GO:0022857">
    <property type="term" value="F:transmembrane transporter activity"/>
    <property type="evidence" value="ECO:0007669"/>
    <property type="project" value="InterPro"/>
</dbReference>
<feature type="transmembrane region" description="Helical" evidence="7">
    <location>
        <begin position="187"/>
        <end position="207"/>
    </location>
</feature>
<feature type="transmembrane region" description="Helical" evidence="7">
    <location>
        <begin position="46"/>
        <end position="67"/>
    </location>
</feature>
<protein>
    <recommendedName>
        <fullName evidence="8">Major facilitator superfamily (MFS) profile domain-containing protein</fullName>
    </recommendedName>
</protein>
<dbReference type="SUPFAM" id="SSF103473">
    <property type="entry name" value="MFS general substrate transporter"/>
    <property type="match status" value="1"/>
</dbReference>
<dbReference type="Pfam" id="PF07690">
    <property type="entry name" value="MFS_1"/>
    <property type="match status" value="1"/>
</dbReference>
<dbReference type="InterPro" id="IPR011701">
    <property type="entry name" value="MFS"/>
</dbReference>
<accession>A0AAD5YLH3</accession>
<evidence type="ECO:0000256" key="5">
    <source>
        <dbReference type="ARBA" id="ARBA00023136"/>
    </source>
</evidence>
<dbReference type="PANTHER" id="PTHR43791">
    <property type="entry name" value="PERMEASE-RELATED"/>
    <property type="match status" value="1"/>
</dbReference>
<feature type="transmembrane region" description="Helical" evidence="7">
    <location>
        <begin position="306"/>
        <end position="326"/>
    </location>
</feature>
<dbReference type="FunFam" id="1.20.1250.20:FF:000068">
    <property type="entry name" value="MFS general substrate transporter"/>
    <property type="match status" value="1"/>
</dbReference>
<feature type="transmembrane region" description="Helical" evidence="7">
    <location>
        <begin position="12"/>
        <end position="34"/>
    </location>
</feature>
<feature type="transmembrane region" description="Helical" evidence="7">
    <location>
        <begin position="214"/>
        <end position="233"/>
    </location>
</feature>
<comment type="caution">
    <text evidence="9">The sequence shown here is derived from an EMBL/GenBank/DDBJ whole genome shotgun (WGS) entry which is preliminary data.</text>
</comment>
<feature type="transmembrane region" description="Helical" evidence="7">
    <location>
        <begin position="239"/>
        <end position="262"/>
    </location>
</feature>
<gene>
    <name evidence="9" type="ORF">NLI96_g998</name>
</gene>
<evidence type="ECO:0000256" key="4">
    <source>
        <dbReference type="ARBA" id="ARBA00022989"/>
    </source>
</evidence>
<feature type="domain" description="Major facilitator superfamily (MFS) profile" evidence="8">
    <location>
        <begin position="1"/>
        <end position="332"/>
    </location>
</feature>
<evidence type="ECO:0000256" key="7">
    <source>
        <dbReference type="SAM" id="Phobius"/>
    </source>
</evidence>
<dbReference type="PROSITE" id="PS50850">
    <property type="entry name" value="MFS"/>
    <property type="match status" value="1"/>
</dbReference>
<feature type="transmembrane region" description="Helical" evidence="7">
    <location>
        <begin position="79"/>
        <end position="101"/>
    </location>
</feature>
<keyword evidence="10" id="KW-1185">Reference proteome</keyword>
<dbReference type="InterPro" id="IPR020846">
    <property type="entry name" value="MFS_dom"/>
</dbReference>
<dbReference type="Proteomes" id="UP001212997">
    <property type="component" value="Unassembled WGS sequence"/>
</dbReference>
<evidence type="ECO:0000259" key="8">
    <source>
        <dbReference type="PROSITE" id="PS50850"/>
    </source>
</evidence>
<evidence type="ECO:0000256" key="2">
    <source>
        <dbReference type="ARBA" id="ARBA00022448"/>
    </source>
</evidence>
<feature type="region of interest" description="Disordered" evidence="6">
    <location>
        <begin position="354"/>
        <end position="391"/>
    </location>
</feature>
<keyword evidence="4 7" id="KW-1133">Transmembrane helix</keyword>
<evidence type="ECO:0000256" key="3">
    <source>
        <dbReference type="ARBA" id="ARBA00022692"/>
    </source>
</evidence>
<evidence type="ECO:0000256" key="1">
    <source>
        <dbReference type="ARBA" id="ARBA00004141"/>
    </source>
</evidence>
<keyword evidence="3 7" id="KW-0812">Transmembrane</keyword>